<feature type="compositionally biased region" description="Basic and acidic residues" evidence="7">
    <location>
        <begin position="396"/>
        <end position="488"/>
    </location>
</feature>
<dbReference type="Gene3D" id="3.10.290.10">
    <property type="entry name" value="RNA-binding S4 domain"/>
    <property type="match status" value="1"/>
</dbReference>
<feature type="region of interest" description="Disordered" evidence="7">
    <location>
        <begin position="292"/>
        <end position="712"/>
    </location>
</feature>
<comment type="similarity">
    <text evidence="2 6">Belongs to the pseudouridine synthase RsuA family.</text>
</comment>
<dbReference type="Proteomes" id="UP001604002">
    <property type="component" value="Unassembled WGS sequence"/>
</dbReference>
<dbReference type="InterPro" id="IPR050343">
    <property type="entry name" value="RsuA_PseudoU_synthase"/>
</dbReference>
<evidence type="ECO:0000256" key="4">
    <source>
        <dbReference type="ARBA" id="ARBA00023235"/>
    </source>
</evidence>
<comment type="caution">
    <text evidence="9">The sequence shown here is derived from an EMBL/GenBank/DDBJ whole genome shotgun (WGS) entry which is preliminary data.</text>
</comment>
<dbReference type="Pfam" id="PF00849">
    <property type="entry name" value="PseudoU_synth_2"/>
    <property type="match status" value="1"/>
</dbReference>
<dbReference type="SUPFAM" id="SSF55120">
    <property type="entry name" value="Pseudouridine synthase"/>
    <property type="match status" value="1"/>
</dbReference>
<feature type="compositionally biased region" description="Basic and acidic residues" evidence="7">
    <location>
        <begin position="7"/>
        <end position="27"/>
    </location>
</feature>
<dbReference type="PANTHER" id="PTHR47683:SF3">
    <property type="entry name" value="RIBOSOMAL LARGE SUBUNIT PSEUDOURIDINE SYNTHASE B"/>
    <property type="match status" value="1"/>
</dbReference>
<dbReference type="NCBIfam" id="TIGR00093">
    <property type="entry name" value="pseudouridine synthase"/>
    <property type="match status" value="1"/>
</dbReference>
<dbReference type="RefSeq" id="WP_393991798.1">
    <property type="nucleotide sequence ID" value="NZ_JBAFVH010000003.1"/>
</dbReference>
<keyword evidence="10" id="KW-1185">Reference proteome</keyword>
<dbReference type="Gene3D" id="3.30.70.580">
    <property type="entry name" value="Pseudouridine synthase I, catalytic domain, N-terminal subdomain"/>
    <property type="match status" value="1"/>
</dbReference>
<evidence type="ECO:0000259" key="8">
    <source>
        <dbReference type="SMART" id="SM00363"/>
    </source>
</evidence>
<dbReference type="PROSITE" id="PS01149">
    <property type="entry name" value="PSI_RSU"/>
    <property type="match status" value="1"/>
</dbReference>
<proteinExistence type="inferred from homology"/>
<accession>A0ABW6ZVS3</accession>
<evidence type="ECO:0000256" key="7">
    <source>
        <dbReference type="SAM" id="MobiDB-lite"/>
    </source>
</evidence>
<keyword evidence="3 5" id="KW-0694">RNA-binding</keyword>
<evidence type="ECO:0000256" key="1">
    <source>
        <dbReference type="ARBA" id="ARBA00000073"/>
    </source>
</evidence>
<dbReference type="PANTHER" id="PTHR47683">
    <property type="entry name" value="PSEUDOURIDINE SYNTHASE FAMILY PROTEIN-RELATED"/>
    <property type="match status" value="1"/>
</dbReference>
<feature type="compositionally biased region" description="Basic and acidic residues" evidence="7">
    <location>
        <begin position="566"/>
        <end position="577"/>
    </location>
</feature>
<dbReference type="Pfam" id="PF01479">
    <property type="entry name" value="S4"/>
    <property type="match status" value="1"/>
</dbReference>
<dbReference type="InterPro" id="IPR002942">
    <property type="entry name" value="S4_RNA-bd"/>
</dbReference>
<dbReference type="PROSITE" id="PS50889">
    <property type="entry name" value="S4"/>
    <property type="match status" value="1"/>
</dbReference>
<dbReference type="CDD" id="cd00165">
    <property type="entry name" value="S4"/>
    <property type="match status" value="1"/>
</dbReference>
<dbReference type="EMBL" id="JBAFVH010000003">
    <property type="protein sequence ID" value="MFG1371859.1"/>
    <property type="molecule type" value="Genomic_DNA"/>
</dbReference>
<feature type="compositionally biased region" description="Basic and acidic residues" evidence="7">
    <location>
        <begin position="351"/>
        <end position="365"/>
    </location>
</feature>
<dbReference type="InterPro" id="IPR020094">
    <property type="entry name" value="TruA/RsuA/RluB/E/F_N"/>
</dbReference>
<dbReference type="Gene3D" id="3.30.70.1560">
    <property type="entry name" value="Alpha-L RNA-binding motif"/>
    <property type="match status" value="1"/>
</dbReference>
<dbReference type="InterPro" id="IPR020103">
    <property type="entry name" value="PsdUridine_synth_cat_dom_sf"/>
</dbReference>
<feature type="compositionally biased region" description="Gly residues" evidence="7">
    <location>
        <begin position="669"/>
        <end position="705"/>
    </location>
</feature>
<feature type="compositionally biased region" description="Basic and acidic residues" evidence="7">
    <location>
        <begin position="600"/>
        <end position="611"/>
    </location>
</feature>
<evidence type="ECO:0000313" key="10">
    <source>
        <dbReference type="Proteomes" id="UP001604002"/>
    </source>
</evidence>
<evidence type="ECO:0000256" key="3">
    <source>
        <dbReference type="ARBA" id="ARBA00022884"/>
    </source>
</evidence>
<protein>
    <recommendedName>
        <fullName evidence="6">Pseudouridine synthase</fullName>
        <ecNumber evidence="6">5.4.99.-</ecNumber>
    </recommendedName>
</protein>
<gene>
    <name evidence="9" type="ORF">V5F32_06770</name>
</gene>
<sequence>MPRTSPPRKDKNRVPRVKRELAPAAPKEAERIAKVVARAGLGSRREIEEWIEAGRVAVNGEVLTTPAVTVTAEDAITVDGAPLPERERTRLFIYHKPKGVVTTNRDPEGRTTLFEILPQGLPRLVSVGRLDLNSEGLLLLTNDGGLARVLELPETGWLRRYRVRANGEVNQAQLDSLLKGITVDGVEYGPIEAELDRVQGANAWITVSLREGKNREIRNVFGALGLQVNRLIRVSYGPFQLGDVPEGGIEEVRTRVLRDQIGADLAAAAGADFTGLLVEREVEEAPPRVALRPAGKRQAAAEGGGTLKAPARRSRQDEDFDAPVEDVIRPAGPRTRRRMSDENAVESRGSVADRKGRTVKVERVVAPKADAPARGGRTGARRGDKDEAGARPFRRGPAEGKERFSERGPARPGFRDDARGPRRERDDREDFRRRPTREGEDRPRRPRPESADGAPRRSRDERPQQGERPFRARSERPEGRGGEQEGRPARSGSRPYGDKPAGRPRPSGDRPAGGAGRAYGERSSEGASRAYGDKPAGRARPTGDRPAGGAGRSYSERSSEGAGRAYGDKPARSRPTGDRPTGGAGRSYGERSSEGAGRAYGDKPARGRPTGDRPAGGAGRSYGERSSEGAGRAYGDKPAGRARPAGDRPAGGPGRAYGDKPAGARSFGGKPGGKPGAGRGGFGGKPGGKPGGRPAGGGKAGGGKPAGPRGKR</sequence>
<dbReference type="SUPFAM" id="SSF55174">
    <property type="entry name" value="Alpha-L RNA-binding motif"/>
    <property type="match status" value="1"/>
</dbReference>
<feature type="domain" description="RNA-binding S4" evidence="8">
    <location>
        <begin position="30"/>
        <end position="89"/>
    </location>
</feature>
<evidence type="ECO:0000256" key="6">
    <source>
        <dbReference type="RuleBase" id="RU003887"/>
    </source>
</evidence>
<dbReference type="InterPro" id="IPR000748">
    <property type="entry name" value="PsdUridine_synth_RsuA/RluB/E/F"/>
</dbReference>
<dbReference type="EC" id="5.4.99.-" evidence="6"/>
<name>A0ABW6ZVS3_9HYPH</name>
<feature type="region of interest" description="Disordered" evidence="7">
    <location>
        <begin position="1"/>
        <end position="27"/>
    </location>
</feature>
<organism evidence="9 10">
    <name type="scientific">Xanthobacter oligotrophicus</name>
    <dbReference type="NCBI Taxonomy" id="2607286"/>
    <lineage>
        <taxon>Bacteria</taxon>
        <taxon>Pseudomonadati</taxon>
        <taxon>Pseudomonadota</taxon>
        <taxon>Alphaproteobacteria</taxon>
        <taxon>Hyphomicrobiales</taxon>
        <taxon>Xanthobacteraceae</taxon>
        <taxon>Xanthobacter</taxon>
    </lineage>
</organism>
<dbReference type="InterPro" id="IPR018496">
    <property type="entry name" value="PsdUridine_synth_RsuA/RluB_CS"/>
</dbReference>
<comment type="catalytic activity">
    <reaction evidence="1">
        <text>a uridine in RNA = a pseudouridine in RNA</text>
        <dbReference type="Rhea" id="RHEA:48348"/>
        <dbReference type="Rhea" id="RHEA-COMP:12068"/>
        <dbReference type="Rhea" id="RHEA-COMP:12069"/>
        <dbReference type="ChEBI" id="CHEBI:65314"/>
        <dbReference type="ChEBI" id="CHEBI:65315"/>
    </reaction>
</comment>
<evidence type="ECO:0000256" key="5">
    <source>
        <dbReference type="PROSITE-ProRule" id="PRU00182"/>
    </source>
</evidence>
<dbReference type="InterPro" id="IPR042092">
    <property type="entry name" value="PsdUridine_s_RsuA/RluB/E/F_cat"/>
</dbReference>
<reference evidence="9 10" key="1">
    <citation type="submission" date="2024-02" db="EMBL/GenBank/DDBJ databases">
        <title>Expansion and revision of Xanthobacter and proposal of Roseixanthobacter gen. nov.</title>
        <authorList>
            <person name="Soltysiak M.P.M."/>
            <person name="Jalihal A."/>
            <person name="Ory A."/>
            <person name="Chrisophersen C."/>
            <person name="Lee A.D."/>
            <person name="Boulton J."/>
            <person name="Springer M."/>
        </authorList>
    </citation>
    <scope>NUCLEOTIDE SEQUENCE [LARGE SCALE GENOMIC DNA]</scope>
    <source>
        <strain evidence="9 10">23A</strain>
    </source>
</reference>
<keyword evidence="4 6" id="KW-0413">Isomerase</keyword>
<dbReference type="InterPro" id="IPR036986">
    <property type="entry name" value="S4_RNA-bd_sf"/>
</dbReference>
<evidence type="ECO:0000313" key="9">
    <source>
        <dbReference type="EMBL" id="MFG1371859.1"/>
    </source>
</evidence>
<dbReference type="SMART" id="SM00363">
    <property type="entry name" value="S4"/>
    <property type="match status" value="1"/>
</dbReference>
<evidence type="ECO:0000256" key="2">
    <source>
        <dbReference type="ARBA" id="ARBA00008348"/>
    </source>
</evidence>
<dbReference type="InterPro" id="IPR006145">
    <property type="entry name" value="PsdUridine_synth_RsuA/RluA"/>
</dbReference>